<accession>A0ABX0SDE9</accession>
<dbReference type="InterPro" id="IPR027417">
    <property type="entry name" value="P-loop_NTPase"/>
</dbReference>
<dbReference type="InterPro" id="IPR008995">
    <property type="entry name" value="Mo/tungstate-bd_C_term_dom"/>
</dbReference>
<dbReference type="PROSITE" id="PS00211">
    <property type="entry name" value="ABC_TRANSPORTER_1"/>
    <property type="match status" value="1"/>
</dbReference>
<name>A0ABX0SDE9_9ACTN</name>
<proteinExistence type="predicted"/>
<dbReference type="GO" id="GO:0005524">
    <property type="term" value="F:ATP binding"/>
    <property type="evidence" value="ECO:0007669"/>
    <property type="project" value="UniProtKB-KW"/>
</dbReference>
<dbReference type="SUPFAM" id="SSF52540">
    <property type="entry name" value="P-loop containing nucleoside triphosphate hydrolases"/>
    <property type="match status" value="1"/>
</dbReference>
<dbReference type="InterPro" id="IPR050093">
    <property type="entry name" value="ABC_SmlMolc_Importer"/>
</dbReference>
<evidence type="ECO:0000259" key="6">
    <source>
        <dbReference type="PROSITE" id="PS50893"/>
    </source>
</evidence>
<evidence type="ECO:0000256" key="2">
    <source>
        <dbReference type="ARBA" id="ARBA00022505"/>
    </source>
</evidence>
<dbReference type="Pfam" id="PF00005">
    <property type="entry name" value="ABC_tran"/>
    <property type="match status" value="1"/>
</dbReference>
<dbReference type="PROSITE" id="PS50893">
    <property type="entry name" value="ABC_TRANSPORTER_2"/>
    <property type="match status" value="1"/>
</dbReference>
<evidence type="ECO:0000259" key="7">
    <source>
        <dbReference type="PROSITE" id="PS51866"/>
    </source>
</evidence>
<sequence>MSGLRVAGRVDERDVDAELIVPQGRVLAVIGPNGAGKSTMLQVASGLLLPDAGRVELDGRVLTDVEAGIQVPVHRRRIGLLAQSGLLFRHLSVLDNVAFGPRSQGASRHSARTTALEWLERVGVAELAPRPSRELSGGQAQRVALARTLAASPDALLLDEPTSALDVRVAAGLRQVLTEATRGLTTILVSHDLLDIVSLADEVAVIENGRVVEQGETARVLGRPTSSFAAGLAGVNLVRGRLDGTDALIGEGLHIHGIPEDEPAGDEVLAVIRPSSIVVSLSRPESSARNVWQGQVNVLEPLPHGIRVRADVGQLELAADITTASAAELKLAPGTRVWLSVKAQEVAISGVSAHSAPSSGVTASGA</sequence>
<evidence type="ECO:0000256" key="3">
    <source>
        <dbReference type="ARBA" id="ARBA00022741"/>
    </source>
</evidence>
<dbReference type="InterPro" id="IPR003593">
    <property type="entry name" value="AAA+_ATPase"/>
</dbReference>
<dbReference type="EMBL" id="JAAMOZ010000001">
    <property type="protein sequence ID" value="NIH55996.1"/>
    <property type="molecule type" value="Genomic_DNA"/>
</dbReference>
<dbReference type="InterPro" id="IPR005116">
    <property type="entry name" value="Transp-assoc_OB_typ1"/>
</dbReference>
<dbReference type="Gene3D" id="2.40.50.100">
    <property type="match status" value="1"/>
</dbReference>
<keyword evidence="1" id="KW-0813">Transport</keyword>
<keyword evidence="9" id="KW-1185">Reference proteome</keyword>
<keyword evidence="3" id="KW-0547">Nucleotide-binding</keyword>
<comment type="caution">
    <text evidence="8">The sequence shown here is derived from an EMBL/GenBank/DDBJ whole genome shotgun (WGS) entry which is preliminary data.</text>
</comment>
<dbReference type="InterPro" id="IPR003439">
    <property type="entry name" value="ABC_transporter-like_ATP-bd"/>
</dbReference>
<dbReference type="Proteomes" id="UP000749311">
    <property type="component" value="Unassembled WGS sequence"/>
</dbReference>
<protein>
    <submittedName>
        <fullName evidence="8">Molybdate transport system ATP-binding protein</fullName>
    </submittedName>
</protein>
<evidence type="ECO:0000313" key="8">
    <source>
        <dbReference type="EMBL" id="NIH55996.1"/>
    </source>
</evidence>
<evidence type="ECO:0000256" key="4">
    <source>
        <dbReference type="ARBA" id="ARBA00022840"/>
    </source>
</evidence>
<keyword evidence="2 5" id="KW-0500">Molybdenum</keyword>
<dbReference type="PANTHER" id="PTHR42781">
    <property type="entry name" value="SPERMIDINE/PUTRESCINE IMPORT ATP-BINDING PROTEIN POTA"/>
    <property type="match status" value="1"/>
</dbReference>
<keyword evidence="4 8" id="KW-0067">ATP-binding</keyword>
<evidence type="ECO:0000256" key="1">
    <source>
        <dbReference type="ARBA" id="ARBA00022448"/>
    </source>
</evidence>
<dbReference type="Pfam" id="PF03459">
    <property type="entry name" value="TOBE"/>
    <property type="match status" value="1"/>
</dbReference>
<organism evidence="8 9">
    <name type="scientific">Brooklawnia cerclae</name>
    <dbReference type="NCBI Taxonomy" id="349934"/>
    <lineage>
        <taxon>Bacteria</taxon>
        <taxon>Bacillati</taxon>
        <taxon>Actinomycetota</taxon>
        <taxon>Actinomycetes</taxon>
        <taxon>Propionibacteriales</taxon>
        <taxon>Propionibacteriaceae</taxon>
        <taxon>Brooklawnia</taxon>
    </lineage>
</organism>
<dbReference type="SUPFAM" id="SSF50331">
    <property type="entry name" value="MOP-like"/>
    <property type="match status" value="1"/>
</dbReference>
<reference evidence="8 9" key="1">
    <citation type="submission" date="2020-02" db="EMBL/GenBank/DDBJ databases">
        <title>Sequencing the genomes of 1000 actinobacteria strains.</title>
        <authorList>
            <person name="Klenk H.-P."/>
        </authorList>
    </citation>
    <scope>NUCLEOTIDE SEQUENCE [LARGE SCALE GENOMIC DNA]</scope>
    <source>
        <strain evidence="8 9">DSM 19609</strain>
    </source>
</reference>
<dbReference type="PROSITE" id="PS51866">
    <property type="entry name" value="MOP"/>
    <property type="match status" value="1"/>
</dbReference>
<dbReference type="Gene3D" id="3.40.50.300">
    <property type="entry name" value="P-loop containing nucleotide triphosphate hydrolases"/>
    <property type="match status" value="1"/>
</dbReference>
<dbReference type="SMART" id="SM00382">
    <property type="entry name" value="AAA"/>
    <property type="match status" value="1"/>
</dbReference>
<dbReference type="RefSeq" id="WP_167164774.1">
    <property type="nucleotide sequence ID" value="NZ_BAAAOO010000002.1"/>
</dbReference>
<dbReference type="InterPro" id="IPR004606">
    <property type="entry name" value="Mop_domain"/>
</dbReference>
<gene>
    <name evidence="8" type="ORF">FB473_000641</name>
</gene>
<feature type="domain" description="ABC transporter" evidence="6">
    <location>
        <begin position="1"/>
        <end position="233"/>
    </location>
</feature>
<dbReference type="InterPro" id="IPR017871">
    <property type="entry name" value="ABC_transporter-like_CS"/>
</dbReference>
<evidence type="ECO:0000313" key="9">
    <source>
        <dbReference type="Proteomes" id="UP000749311"/>
    </source>
</evidence>
<dbReference type="PANTHER" id="PTHR42781:SF4">
    <property type="entry name" value="SPERMIDINE_PUTRESCINE IMPORT ATP-BINDING PROTEIN POTA"/>
    <property type="match status" value="1"/>
</dbReference>
<feature type="domain" description="Mop" evidence="7">
    <location>
        <begin position="285"/>
        <end position="350"/>
    </location>
</feature>
<evidence type="ECO:0000256" key="5">
    <source>
        <dbReference type="PROSITE-ProRule" id="PRU01213"/>
    </source>
</evidence>